<proteinExistence type="predicted"/>
<dbReference type="EMBL" id="CP041690">
    <property type="protein sequence ID" value="QEE20427.1"/>
    <property type="molecule type" value="Genomic_DNA"/>
</dbReference>
<reference evidence="1 2" key="1">
    <citation type="journal article" date="2015" name="Int. J. Syst. Evol. Microbiol.">
        <title>Youhaiella tibetensis gen. nov., sp. nov., isolated from subsurface sediment.</title>
        <authorList>
            <person name="Wang Y.X."/>
            <person name="Huang F.Q."/>
            <person name="Nogi Y."/>
            <person name="Pang S.J."/>
            <person name="Wang P.K."/>
            <person name="Lv J."/>
        </authorList>
    </citation>
    <scope>NUCLEOTIDE SEQUENCE [LARGE SCALE GENOMIC DNA]</scope>
    <source>
        <strain evidence="2">fig4</strain>
    </source>
</reference>
<accession>A0A5B9DML1</accession>
<dbReference type="Proteomes" id="UP000321062">
    <property type="component" value="Chromosome"/>
</dbReference>
<protein>
    <submittedName>
        <fullName evidence="1">Uncharacterized protein</fullName>
    </submittedName>
</protein>
<dbReference type="OrthoDB" id="564699at2"/>
<organism evidence="1 2">
    <name type="scientific">Paradevosia tibetensis</name>
    <dbReference type="NCBI Taxonomy" id="1447062"/>
    <lineage>
        <taxon>Bacteria</taxon>
        <taxon>Pseudomonadati</taxon>
        <taxon>Pseudomonadota</taxon>
        <taxon>Alphaproteobacteria</taxon>
        <taxon>Hyphomicrobiales</taxon>
        <taxon>Devosiaceae</taxon>
        <taxon>Paradevosia</taxon>
    </lineage>
</organism>
<dbReference type="RefSeq" id="WP_147655900.1">
    <property type="nucleotide sequence ID" value="NZ_BMFM01000001.1"/>
</dbReference>
<evidence type="ECO:0000313" key="1">
    <source>
        <dbReference type="EMBL" id="QEE20427.1"/>
    </source>
</evidence>
<sequence>MTRILSGTATVVAGDRTVAFSGPPLSDANCPVDGSVVLAGAAYFIASRTDTSHFELTRDYEGTDGTVSCEIDPLNANAINLVKVARQITEYNAKLALADAYGKGLFYECIGFTGANDPGPGKLARNAAAWSDTTEIYMDVLDAGGHEQGALIDLARAGTAYIVRAIDTGAYAAFILSAAPVNMGPDEWRKISLEYVDGDGIIADGELVAVEWNRKGEQGDSFAADAEVDTLAERDAFEDEAAGFVLKVNDVGDGRAAFYTMGTGGAADWGTPAYLTGSKGDQGDPGDKGWSPKLVGVSDGERRVLMLDSYVGGAGVPPTANVGEYLKADGTFTADIAEAENYRGPPGTGNGTVIGPPSSVAGHLAVFSDATGELIEDSGKTVADLVPAGYDDLLISVSLLALQVADNSNAALFLGATGNRVADSFDALTYVDVAGATDLDTSVAGVLKPSRAAGTITYNGGNPPAATPVNGWNGVTFIQLVAALTNGATYASLGAFLTNSATVQVKIVKRTSAGNFDVVADTGAVSHPGGGWADFPITPFIIPGTGAYYVGTYFQTDSTTAFDTGVNRIRYSGNPTGTGNSGAEASGSSPAARATTLGAIQNLTVRSSAFVAAVAPTKMTALLCVKEVDAAVAGTDYTLECSRDGGTTWAAMALTELFTSSSPTASVRVVEADETDVSGQPSGTAPRWRFKTLNTKAVELHAACLYWS</sequence>
<keyword evidence="2" id="KW-1185">Reference proteome</keyword>
<name>A0A5B9DML1_9HYPH</name>
<dbReference type="AlphaFoldDB" id="A0A5B9DML1"/>
<gene>
    <name evidence="1" type="ORF">FNA67_09685</name>
</gene>
<dbReference type="KEGG" id="yti:FNA67_09685"/>
<evidence type="ECO:0000313" key="2">
    <source>
        <dbReference type="Proteomes" id="UP000321062"/>
    </source>
</evidence>